<evidence type="ECO:0000313" key="1">
    <source>
        <dbReference type="EMBL" id="AEM88909.1"/>
    </source>
</evidence>
<organism evidence="1 2">
    <name type="scientific">Streptomyces violaceusniger (strain Tu 4113)</name>
    <dbReference type="NCBI Taxonomy" id="653045"/>
    <lineage>
        <taxon>Bacteria</taxon>
        <taxon>Bacillati</taxon>
        <taxon>Actinomycetota</taxon>
        <taxon>Actinomycetes</taxon>
        <taxon>Kitasatosporales</taxon>
        <taxon>Streptomycetaceae</taxon>
        <taxon>Streptomyces</taxon>
        <taxon>Streptomyces violaceusniger group</taxon>
    </lineage>
</organism>
<evidence type="ECO:0000313" key="2">
    <source>
        <dbReference type="Proteomes" id="UP000008703"/>
    </source>
</evidence>
<name>G2PHV8_STRV4</name>
<sequence>MTQQYATRSRLSVRAREAVRQLPLIAGEPGGGFCPEYYSPVDTVNGRYHCHNCGHSGGAP</sequence>
<keyword evidence="2" id="KW-1185">Reference proteome</keyword>
<reference evidence="1" key="1">
    <citation type="submission" date="2011-08" db="EMBL/GenBank/DDBJ databases">
        <title>Complete sequence of plasmid 2 of Streptomyces violaceusniger Tu 4113.</title>
        <authorList>
            <consortium name="US DOE Joint Genome Institute"/>
            <person name="Lucas S."/>
            <person name="Han J."/>
            <person name="Lapidus A."/>
            <person name="Cheng J.-F."/>
            <person name="Goodwin L."/>
            <person name="Pitluck S."/>
            <person name="Peters L."/>
            <person name="Ivanova N."/>
            <person name="Daligault H."/>
            <person name="Detter J.C."/>
            <person name="Han C."/>
            <person name="Tapia R."/>
            <person name="Land M."/>
            <person name="Hauser L."/>
            <person name="Kyrpides N."/>
            <person name="Ivanova N."/>
            <person name="Pagani I."/>
            <person name="Hagen A."/>
            <person name="Katz L."/>
            <person name="Fiedler H.-P."/>
            <person name="Keasling J."/>
            <person name="Fortman J."/>
            <person name="Woyke T."/>
        </authorList>
    </citation>
    <scope>NUCLEOTIDE SEQUENCE [LARGE SCALE GENOMIC DNA]</scope>
    <source>
        <strain evidence="1">Tu 4113</strain>
        <plasmid evidence="1">pSTRVI02</plasmid>
    </source>
</reference>
<dbReference type="KEGG" id="svl:Strvi_0134"/>
<dbReference type="HOGENOM" id="CLU_2940077_0_0_11"/>
<keyword evidence="1" id="KW-0614">Plasmid</keyword>
<accession>G2PHV8</accession>
<dbReference type="AlphaFoldDB" id="G2PHV8"/>
<dbReference type="EMBL" id="CP002996">
    <property type="protein sequence ID" value="AEM88909.1"/>
    <property type="molecule type" value="Genomic_DNA"/>
</dbReference>
<geneLocation type="plasmid" evidence="1 2">
    <name>pSTRVI02</name>
</geneLocation>
<gene>
    <name evidence="1" type="ORF">Strvi_0134</name>
</gene>
<dbReference type="Proteomes" id="UP000008703">
    <property type="component" value="Plasmid pSTRVI02"/>
</dbReference>
<protein>
    <submittedName>
        <fullName evidence="1">Uncharacterized protein</fullName>
    </submittedName>
</protein>
<proteinExistence type="predicted"/>
<dbReference type="RefSeq" id="WP_014043844.1">
    <property type="nucleotide sequence ID" value="NC_015952.1"/>
</dbReference>